<keyword evidence="3" id="KW-1185">Reference proteome</keyword>
<evidence type="ECO:0000313" key="3">
    <source>
        <dbReference type="Proteomes" id="UP000319383"/>
    </source>
</evidence>
<evidence type="ECO:0000313" key="2">
    <source>
        <dbReference type="EMBL" id="QDU43602.1"/>
    </source>
</evidence>
<dbReference type="RefSeq" id="WP_145375779.1">
    <property type="nucleotide sequence ID" value="NZ_CP036276.1"/>
</dbReference>
<evidence type="ECO:0000256" key="1">
    <source>
        <dbReference type="SAM" id="SignalP"/>
    </source>
</evidence>
<keyword evidence="1" id="KW-0732">Signal</keyword>
<evidence type="ECO:0008006" key="4">
    <source>
        <dbReference type="Google" id="ProtNLM"/>
    </source>
</evidence>
<dbReference type="AlphaFoldDB" id="A0A517ZMA2"/>
<feature type="signal peptide" evidence="1">
    <location>
        <begin position="1"/>
        <end position="27"/>
    </location>
</feature>
<feature type="chain" id="PRO_5022009010" description="DUF3352 domain-containing protein" evidence="1">
    <location>
        <begin position="28"/>
        <end position="593"/>
    </location>
</feature>
<dbReference type="KEGG" id="sdyn:Mal52_20780"/>
<reference evidence="2 3" key="1">
    <citation type="submission" date="2019-02" db="EMBL/GenBank/DDBJ databases">
        <title>Deep-cultivation of Planctomycetes and their phenomic and genomic characterization uncovers novel biology.</title>
        <authorList>
            <person name="Wiegand S."/>
            <person name="Jogler M."/>
            <person name="Boedeker C."/>
            <person name="Pinto D."/>
            <person name="Vollmers J."/>
            <person name="Rivas-Marin E."/>
            <person name="Kohn T."/>
            <person name="Peeters S.H."/>
            <person name="Heuer A."/>
            <person name="Rast P."/>
            <person name="Oberbeckmann S."/>
            <person name="Bunk B."/>
            <person name="Jeske O."/>
            <person name="Meyerdierks A."/>
            <person name="Storesund J.E."/>
            <person name="Kallscheuer N."/>
            <person name="Luecker S."/>
            <person name="Lage O.M."/>
            <person name="Pohl T."/>
            <person name="Merkel B.J."/>
            <person name="Hornburger P."/>
            <person name="Mueller R.-W."/>
            <person name="Bruemmer F."/>
            <person name="Labrenz M."/>
            <person name="Spormann A.M."/>
            <person name="Op den Camp H."/>
            <person name="Overmann J."/>
            <person name="Amann R."/>
            <person name="Jetten M.S.M."/>
            <person name="Mascher T."/>
            <person name="Medema M.H."/>
            <person name="Devos D.P."/>
            <person name="Kaster A.-K."/>
            <person name="Ovreas L."/>
            <person name="Rohde M."/>
            <person name="Galperin M.Y."/>
            <person name="Jogler C."/>
        </authorList>
    </citation>
    <scope>NUCLEOTIDE SEQUENCE [LARGE SCALE GENOMIC DNA]</scope>
    <source>
        <strain evidence="2 3">Mal52</strain>
    </source>
</reference>
<gene>
    <name evidence="2" type="ORF">Mal52_20780</name>
</gene>
<sequence length="593" mass="64555" precursor="true">MKQLVQFCLSVVVGSTLVFAAAQSARAQDEAISSVRRLPTNVYAYLSVRNTTELKEKFNASLSGQMLNHPDLATVRESIVEVIQGKSEEFEEKLGTSLEEFLSIPQGEITVAVVQPPGKPIAPVAMIDFGDKGDVVNTVLEKITEGMQEKGIERSTEEYEGNEIISLKEDVAEGQAQPTDFDLAYCIKDSYLIIGKGIDVVQTVLARWDGEHDSTLMSNDVFRYLVKKCSGEGETSPSLVTWYLDPIGLVQVLAASNPQMGMVVGFLPLTGLSNLKAVGGTVSMGEGDFDSVSRTLFYMEQPTTGLLKVFNFPPDSQVPPAWVPKNATSYFAVNWGIDKAYRSIEMLVDTFRGPGALTMVLDQLSEAQFNGDVHLKDDVIDLLTGKIRVVTDMPDVDDPEHTRSLSAMEVKNGEDAKAVLAKIANMEGFPVETREYRGETLYEITVPAGMAVQLNPGQAGGGGEEQLIGVAIVKDHLMIGMDVTMLEQVILGDADAGKLSDSAAYQSIAKYFPAETSTVTFTKTDADVKTAYEFIKSGNSGFAFGEAFDDIDFSQLPDFETIAKFLPPRGSYMVPDEQGYFLQSFTPKKSEAP</sequence>
<proteinExistence type="predicted"/>
<organism evidence="2 3">
    <name type="scientific">Symmachiella dynata</name>
    <dbReference type="NCBI Taxonomy" id="2527995"/>
    <lineage>
        <taxon>Bacteria</taxon>
        <taxon>Pseudomonadati</taxon>
        <taxon>Planctomycetota</taxon>
        <taxon>Planctomycetia</taxon>
        <taxon>Planctomycetales</taxon>
        <taxon>Planctomycetaceae</taxon>
        <taxon>Symmachiella</taxon>
    </lineage>
</organism>
<dbReference type="Proteomes" id="UP000319383">
    <property type="component" value="Chromosome"/>
</dbReference>
<dbReference type="EMBL" id="CP036276">
    <property type="protein sequence ID" value="QDU43602.1"/>
    <property type="molecule type" value="Genomic_DNA"/>
</dbReference>
<protein>
    <recommendedName>
        <fullName evidence="4">DUF3352 domain-containing protein</fullName>
    </recommendedName>
</protein>
<name>A0A517ZMA2_9PLAN</name>
<accession>A0A517ZMA2</accession>